<sequence length="175" mass="18937">MTDKFDSNPLRSYGTPHVSKVLGRITGRTMNRRGFSDSRMLENWSAIVGPQLAAMSQPVRLSRRKSGRDGGDTSGHAGGNTGGVLTVKAEGAIALEIQHLAPQIIDRLNSYYGHAAIARLNIIQGPVTVTPSPLNPPPIKEEDISALADDFEEIETPRLKRALASLALLMRRDKG</sequence>
<protein>
    <submittedName>
        <fullName evidence="2">DUF721 domain-containing protein</fullName>
    </submittedName>
</protein>
<reference evidence="2 3" key="1">
    <citation type="journal article" date="2018" name="Microbiome">
        <title>Fine metagenomic profile of the Mediterranean stratified and mixed water columns revealed by assembly and recruitment.</title>
        <authorList>
            <person name="Haro-Moreno J.M."/>
            <person name="Lopez-Perez M."/>
            <person name="De La Torre J.R."/>
            <person name="Picazo A."/>
            <person name="Camacho A."/>
            <person name="Rodriguez-Valera F."/>
        </authorList>
    </citation>
    <scope>NUCLEOTIDE SEQUENCE [LARGE SCALE GENOMIC DNA]</scope>
    <source>
        <strain evidence="2">MED-G55</strain>
    </source>
</reference>
<dbReference type="PIRSF" id="PIRSF032064">
    <property type="entry name" value="UCP032064"/>
    <property type="match status" value="1"/>
</dbReference>
<proteinExistence type="predicted"/>
<accession>A0A368DWW1</accession>
<feature type="compositionally biased region" description="Gly residues" evidence="1">
    <location>
        <begin position="72"/>
        <end position="82"/>
    </location>
</feature>
<name>A0A368DWW1_9PROT</name>
<comment type="caution">
    <text evidence="2">The sequence shown here is derived from an EMBL/GenBank/DDBJ whole genome shotgun (WGS) entry which is preliminary data.</text>
</comment>
<feature type="region of interest" description="Disordered" evidence="1">
    <location>
        <begin position="57"/>
        <end position="82"/>
    </location>
</feature>
<evidence type="ECO:0000256" key="1">
    <source>
        <dbReference type="SAM" id="MobiDB-lite"/>
    </source>
</evidence>
<evidence type="ECO:0000313" key="3">
    <source>
        <dbReference type="Proteomes" id="UP000252132"/>
    </source>
</evidence>
<dbReference type="PANTHER" id="PTHR36456">
    <property type="entry name" value="UPF0232 PROTEIN SCO3875"/>
    <property type="match status" value="1"/>
</dbReference>
<dbReference type="InterPro" id="IPR010593">
    <property type="entry name" value="DUF1159"/>
</dbReference>
<dbReference type="Pfam" id="PF05258">
    <property type="entry name" value="DciA"/>
    <property type="match status" value="1"/>
</dbReference>
<dbReference type="Proteomes" id="UP000252132">
    <property type="component" value="Unassembled WGS sequence"/>
</dbReference>
<dbReference type="EMBL" id="QOQF01000029">
    <property type="protein sequence ID" value="RCL75763.1"/>
    <property type="molecule type" value="Genomic_DNA"/>
</dbReference>
<dbReference type="InterPro" id="IPR007922">
    <property type="entry name" value="DciA-like"/>
</dbReference>
<dbReference type="AlphaFoldDB" id="A0A368DWW1"/>
<gene>
    <name evidence="2" type="ORF">DBW69_06035</name>
</gene>
<evidence type="ECO:0000313" key="2">
    <source>
        <dbReference type="EMBL" id="RCL75763.1"/>
    </source>
</evidence>
<dbReference type="PANTHER" id="PTHR36456:SF1">
    <property type="entry name" value="UPF0232 PROTEIN SCO3875"/>
    <property type="match status" value="1"/>
</dbReference>
<organism evidence="2 3">
    <name type="scientific">PS1 clade bacterium</name>
    <dbReference type="NCBI Taxonomy" id="2175152"/>
    <lineage>
        <taxon>Bacteria</taxon>
        <taxon>Pseudomonadati</taxon>
        <taxon>Pseudomonadota</taxon>
        <taxon>Alphaproteobacteria</taxon>
        <taxon>PS1 clade</taxon>
    </lineage>
</organism>